<sequence>MSTVTSPTSPNSSTLPSRATTGLSVFSDDAIPEADPSNTAGLLAERLQAWKHAVGYLEEYVEAMEKIHGRHAKEYERALKVISSPLKEGHHFDQSLGGMAGFFENLRSNTQALINTNLETEKSLKGSVLPILERLHKEIKHKAKELAGGAQKGAKEVEKARNTTQKHIELLGQQTASFDSTGGRIAGHEDPYVVHRGILHRLSSQVMIENNHHNDLIAVQNNFATFESHVVEVIQQAMEAFTQLVGGQAEKTRALHHDILGNIQQVPPEFEWANFTVRNAERLAQPNEPPRAVDAITFPNMDHPSVTPIIEGSLERKSRNKLSWGMSTGYYVVTASKYLHEFKDSDNTRQDPKPELSIYLPEAVISAPSGDKFSVKGKDKSKTMSSKFTGSSELNFKAHTADEAQKWFSIIQTAIGATGPAADSGSVAGSTPVSPLAESPSETIGDKLANNSPSETGSPVIGADQHKAQESGVTASPPISATATATEGDEKVDTKADTKVTEKA</sequence>
<dbReference type="Proteomes" id="UP001163324">
    <property type="component" value="Chromosome 4"/>
</dbReference>
<organism evidence="1 2">
    <name type="scientific">Trichothecium roseum</name>
    <dbReference type="NCBI Taxonomy" id="47278"/>
    <lineage>
        <taxon>Eukaryota</taxon>
        <taxon>Fungi</taxon>
        <taxon>Dikarya</taxon>
        <taxon>Ascomycota</taxon>
        <taxon>Pezizomycotina</taxon>
        <taxon>Sordariomycetes</taxon>
        <taxon>Hypocreomycetidae</taxon>
        <taxon>Hypocreales</taxon>
        <taxon>Hypocreales incertae sedis</taxon>
        <taxon>Trichothecium</taxon>
    </lineage>
</organism>
<comment type="caution">
    <text evidence="1">The sequence shown here is derived from an EMBL/GenBank/DDBJ whole genome shotgun (WGS) entry which is preliminary data.</text>
</comment>
<evidence type="ECO:0000313" key="1">
    <source>
        <dbReference type="EMBL" id="KAI9900582.1"/>
    </source>
</evidence>
<reference evidence="1" key="1">
    <citation type="submission" date="2022-10" db="EMBL/GenBank/DDBJ databases">
        <title>Complete Genome of Trichothecium roseum strain YXFP-22015, a Plant Pathogen Isolated from Citrus.</title>
        <authorList>
            <person name="Wang Y."/>
            <person name="Zhu L."/>
        </authorList>
    </citation>
    <scope>NUCLEOTIDE SEQUENCE</scope>
    <source>
        <strain evidence="1">YXFP-22015</strain>
    </source>
</reference>
<evidence type="ECO:0000313" key="2">
    <source>
        <dbReference type="Proteomes" id="UP001163324"/>
    </source>
</evidence>
<protein>
    <submittedName>
        <fullName evidence="1">Uncharacterized protein</fullName>
    </submittedName>
</protein>
<proteinExistence type="predicted"/>
<gene>
    <name evidence="1" type="ORF">N3K66_004844</name>
</gene>
<name>A0ACC0V2Z2_9HYPO</name>
<keyword evidence="2" id="KW-1185">Reference proteome</keyword>
<accession>A0ACC0V2Z2</accession>
<dbReference type="EMBL" id="CM047943">
    <property type="protein sequence ID" value="KAI9900582.1"/>
    <property type="molecule type" value="Genomic_DNA"/>
</dbReference>